<feature type="region of interest" description="Disordered" evidence="1">
    <location>
        <begin position="305"/>
        <end position="472"/>
    </location>
</feature>
<feature type="compositionally biased region" description="Low complexity" evidence="1">
    <location>
        <begin position="383"/>
        <end position="440"/>
    </location>
</feature>
<dbReference type="Proteomes" id="UP000800041">
    <property type="component" value="Unassembled WGS sequence"/>
</dbReference>
<keyword evidence="3" id="KW-1185">Reference proteome</keyword>
<feature type="compositionally biased region" description="Polar residues" evidence="1">
    <location>
        <begin position="591"/>
        <end position="608"/>
    </location>
</feature>
<feature type="compositionally biased region" description="Polar residues" evidence="1">
    <location>
        <begin position="17"/>
        <end position="29"/>
    </location>
</feature>
<feature type="compositionally biased region" description="Pro residues" evidence="1">
    <location>
        <begin position="1"/>
        <end position="10"/>
    </location>
</feature>
<accession>A0A6G1H9X5</accession>
<feature type="compositionally biased region" description="Polar residues" evidence="1">
    <location>
        <begin position="558"/>
        <end position="575"/>
    </location>
</feature>
<reference evidence="2" key="1">
    <citation type="journal article" date="2020" name="Stud. Mycol.">
        <title>101 Dothideomycetes genomes: a test case for predicting lifestyles and emergence of pathogens.</title>
        <authorList>
            <person name="Haridas S."/>
            <person name="Albert R."/>
            <person name="Binder M."/>
            <person name="Bloem J."/>
            <person name="Labutti K."/>
            <person name="Salamov A."/>
            <person name="Andreopoulos B."/>
            <person name="Baker S."/>
            <person name="Barry K."/>
            <person name="Bills G."/>
            <person name="Bluhm B."/>
            <person name="Cannon C."/>
            <person name="Castanera R."/>
            <person name="Culley D."/>
            <person name="Daum C."/>
            <person name="Ezra D."/>
            <person name="Gonzalez J."/>
            <person name="Henrissat B."/>
            <person name="Kuo A."/>
            <person name="Liang C."/>
            <person name="Lipzen A."/>
            <person name="Lutzoni F."/>
            <person name="Magnuson J."/>
            <person name="Mondo S."/>
            <person name="Nolan M."/>
            <person name="Ohm R."/>
            <person name="Pangilinan J."/>
            <person name="Park H.-J."/>
            <person name="Ramirez L."/>
            <person name="Alfaro M."/>
            <person name="Sun H."/>
            <person name="Tritt A."/>
            <person name="Yoshinaga Y."/>
            <person name="Zwiers L.-H."/>
            <person name="Turgeon B."/>
            <person name="Goodwin S."/>
            <person name="Spatafora J."/>
            <person name="Crous P."/>
            <person name="Grigoriev I."/>
        </authorList>
    </citation>
    <scope>NUCLEOTIDE SEQUENCE</scope>
    <source>
        <strain evidence="2">CBS 113979</strain>
    </source>
</reference>
<feature type="compositionally biased region" description="Low complexity" evidence="1">
    <location>
        <begin position="668"/>
        <end position="680"/>
    </location>
</feature>
<feature type="compositionally biased region" description="Low complexity" evidence="1">
    <location>
        <begin position="30"/>
        <end position="67"/>
    </location>
</feature>
<sequence>MSMPPLPPNHYPGGNVGQQPNMGHQNPHAQQMHQGQQMPQGQHMHQGQQMPQGQQMHQGQHMSSGQHMAGGHFMHNGQEMPRLQSPYGSQSPFISPYSNVHDPRTSRDGIMHSTQSYSDYASELKHFKTEYEGWAFEKLPATEKDIIMKWEKVTRRRMQGDSDDFADQVSRHRADRKYRTGNVTDDYEKLSDNQRSHIDRLIDDKMVIEANPFAQWNLASIRTDTRSRMYKSKKVKETVKIRVILKKEPRKHTHGKKETLYKRDIVDVHEPRHSLENLYNLNSPSHVSSSSSGYFAQHHPASLPMHGFGGMPQTFGSPNQHMNAPGMPPNQFGQPGMNGQMYPNAGMQPNHGQINPQMHQQPQMHPQQQQQQRPVGAGGQFPGGQQQQQQNQQRPMPGQQPNQNQQRPMPGQQQQQQQNQQRPMPGQQQQGGNANAQKGNLNGGGGQGIPQRPGNVQVLPNDSSEDDDWDSDEDEFLAAKMKGVNLGQKASFANLKGAAGGVGGKGMGMGGMNGMGQNGANKGVGGMNGMNMNQNANTRLPNLNDLKKFQQQQRQRQASGTQPFKQTSQFNNQSYVPDRPPMGPNFRPPMGNNQRRPSSSFPDTTGPQKVNKVVTTEWHIDSGSGSSSDSDLDFGTESSEFSSRGQVGHGRRDSGGRRRSSGGGLFTPGSSPPSSLAGSSEFSREYEGGRRGSLWRRDSDYGREKYDSHGHGHRRRSSGSGSGYRSAASSSSIDSEVDRDRERERRRRRRYSYERERGSGSDSGFSPKRSSFDEGFRPGREVRPLPLMGRDEADYLSGYGVRGRRERERVDDYPYVRR</sequence>
<dbReference type="AlphaFoldDB" id="A0A6G1H9X5"/>
<gene>
    <name evidence="2" type="ORF">K402DRAFT_245137</name>
</gene>
<feature type="compositionally biased region" description="Low complexity" evidence="1">
    <location>
        <begin position="723"/>
        <end position="734"/>
    </location>
</feature>
<feature type="compositionally biased region" description="Acidic residues" evidence="1">
    <location>
        <begin position="463"/>
        <end position="472"/>
    </location>
</feature>
<feature type="compositionally biased region" description="Basic and acidic residues" evidence="1">
    <location>
        <begin position="682"/>
        <end position="710"/>
    </location>
</feature>
<feature type="region of interest" description="Disordered" evidence="1">
    <location>
        <begin position="1"/>
        <end position="108"/>
    </location>
</feature>
<feature type="compositionally biased region" description="Low complexity" evidence="1">
    <location>
        <begin position="356"/>
        <end position="372"/>
    </location>
</feature>
<name>A0A6G1H9X5_9PEZI</name>
<evidence type="ECO:0000313" key="3">
    <source>
        <dbReference type="Proteomes" id="UP000800041"/>
    </source>
</evidence>
<feature type="compositionally biased region" description="Polar residues" evidence="1">
    <location>
        <begin position="86"/>
        <end position="98"/>
    </location>
</feature>
<evidence type="ECO:0000313" key="2">
    <source>
        <dbReference type="EMBL" id="KAF1990011.1"/>
    </source>
</evidence>
<protein>
    <submittedName>
        <fullName evidence="2">Uncharacterized protein</fullName>
    </submittedName>
</protein>
<evidence type="ECO:0000256" key="1">
    <source>
        <dbReference type="SAM" id="MobiDB-lite"/>
    </source>
</evidence>
<feature type="compositionally biased region" description="Basic and acidic residues" evidence="1">
    <location>
        <begin position="770"/>
        <end position="788"/>
    </location>
</feature>
<dbReference type="EMBL" id="ML977143">
    <property type="protein sequence ID" value="KAF1990011.1"/>
    <property type="molecule type" value="Genomic_DNA"/>
</dbReference>
<proteinExistence type="predicted"/>
<organism evidence="2 3">
    <name type="scientific">Aulographum hederae CBS 113979</name>
    <dbReference type="NCBI Taxonomy" id="1176131"/>
    <lineage>
        <taxon>Eukaryota</taxon>
        <taxon>Fungi</taxon>
        <taxon>Dikarya</taxon>
        <taxon>Ascomycota</taxon>
        <taxon>Pezizomycotina</taxon>
        <taxon>Dothideomycetes</taxon>
        <taxon>Pleosporomycetidae</taxon>
        <taxon>Aulographales</taxon>
        <taxon>Aulographaceae</taxon>
    </lineage>
</organism>
<feature type="compositionally biased region" description="Polar residues" evidence="1">
    <location>
        <begin position="636"/>
        <end position="645"/>
    </location>
</feature>
<feature type="region of interest" description="Disordered" evidence="1">
    <location>
        <begin position="549"/>
        <end position="788"/>
    </location>
</feature>
<feature type="compositionally biased region" description="Pro residues" evidence="1">
    <location>
        <begin position="578"/>
        <end position="587"/>
    </location>
</feature>